<feature type="domain" description="EamA" evidence="6">
    <location>
        <begin position="8"/>
        <end position="140"/>
    </location>
</feature>
<comment type="caution">
    <text evidence="7">The sequence shown here is derived from an EMBL/GenBank/DDBJ whole genome shotgun (WGS) entry which is preliminary data.</text>
</comment>
<feature type="transmembrane region" description="Helical" evidence="5">
    <location>
        <begin position="217"/>
        <end position="236"/>
    </location>
</feature>
<feature type="transmembrane region" description="Helical" evidence="5">
    <location>
        <begin position="67"/>
        <end position="88"/>
    </location>
</feature>
<dbReference type="SUPFAM" id="SSF103481">
    <property type="entry name" value="Multidrug resistance efflux transporter EmrE"/>
    <property type="match status" value="2"/>
</dbReference>
<keyword evidence="8" id="KW-1185">Reference proteome</keyword>
<feature type="transmembrane region" description="Helical" evidence="5">
    <location>
        <begin position="94"/>
        <end position="116"/>
    </location>
</feature>
<feature type="transmembrane region" description="Helical" evidence="5">
    <location>
        <begin position="123"/>
        <end position="140"/>
    </location>
</feature>
<keyword evidence="4 5" id="KW-0472">Membrane</keyword>
<feature type="transmembrane region" description="Helical" evidence="5">
    <location>
        <begin position="184"/>
        <end position="205"/>
    </location>
</feature>
<evidence type="ECO:0000256" key="5">
    <source>
        <dbReference type="SAM" id="Phobius"/>
    </source>
</evidence>
<evidence type="ECO:0000256" key="2">
    <source>
        <dbReference type="ARBA" id="ARBA00022692"/>
    </source>
</evidence>
<dbReference type="InterPro" id="IPR037185">
    <property type="entry name" value="EmrE-like"/>
</dbReference>
<keyword evidence="2 5" id="KW-0812">Transmembrane</keyword>
<reference evidence="7 8" key="1">
    <citation type="submission" date="2016-02" db="EMBL/GenBank/DDBJ databases">
        <title>Genome sequence of Halalkalicoccus paucihalophilus DSM 24557.</title>
        <authorList>
            <person name="Poehlein A."/>
            <person name="Daniel R."/>
        </authorList>
    </citation>
    <scope>NUCLEOTIDE SEQUENCE [LARGE SCALE GENOMIC DNA]</scope>
    <source>
        <strain evidence="7 8">DSM 24557</strain>
    </source>
</reference>
<accession>A0A151AFV1</accession>
<evidence type="ECO:0000256" key="1">
    <source>
        <dbReference type="ARBA" id="ARBA00004141"/>
    </source>
</evidence>
<name>A0A151AFV1_9EURY</name>
<dbReference type="GO" id="GO:0016020">
    <property type="term" value="C:membrane"/>
    <property type="evidence" value="ECO:0007669"/>
    <property type="project" value="UniProtKB-SubCell"/>
</dbReference>
<keyword evidence="3 5" id="KW-1133">Transmembrane helix</keyword>
<dbReference type="AlphaFoldDB" id="A0A151AFV1"/>
<feature type="transmembrane region" description="Helical" evidence="5">
    <location>
        <begin position="7"/>
        <end position="28"/>
    </location>
</feature>
<feature type="transmembrane region" description="Helical" evidence="5">
    <location>
        <begin position="248"/>
        <end position="267"/>
    </location>
</feature>
<feature type="transmembrane region" description="Helical" evidence="5">
    <location>
        <begin position="34"/>
        <end position="55"/>
    </location>
</feature>
<dbReference type="Pfam" id="PF00892">
    <property type="entry name" value="EamA"/>
    <property type="match status" value="2"/>
</dbReference>
<dbReference type="PATRIC" id="fig|1008153.3.peg.1661"/>
<dbReference type="RefSeq" id="WP_066381327.1">
    <property type="nucleotide sequence ID" value="NZ_LTAZ01000004.1"/>
</dbReference>
<protein>
    <submittedName>
        <fullName evidence="7">Putative DMT superfamily transporter inner membrane protein</fullName>
    </submittedName>
</protein>
<dbReference type="EMBL" id="LTAZ01000004">
    <property type="protein sequence ID" value="KYH26539.1"/>
    <property type="molecule type" value="Genomic_DNA"/>
</dbReference>
<feature type="domain" description="EamA" evidence="6">
    <location>
        <begin position="157"/>
        <end position="289"/>
    </location>
</feature>
<feature type="transmembrane region" description="Helical" evidence="5">
    <location>
        <begin position="273"/>
        <end position="289"/>
    </location>
</feature>
<dbReference type="PANTHER" id="PTHR32322">
    <property type="entry name" value="INNER MEMBRANE TRANSPORTER"/>
    <property type="match status" value="1"/>
</dbReference>
<comment type="subcellular location">
    <subcellularLocation>
        <location evidence="1">Membrane</location>
        <topology evidence="1">Multi-pass membrane protein</topology>
    </subcellularLocation>
</comment>
<sequence length="309" mass="32842">MSRYRTPVLFLLLSVFWGTAFVAIRGGLEYFPPVLFAALRYDLAAVFMLAYAAIVTDRPVPRTGGEWGLVVIGGVLLIAAYHALLFIGQQSVTSAMAAVVVSLSPVLTTAFARIWLPSERLTPAGLLGMALGLLGVVILSRPDPENILSADVIATGLILAAATAFALGSVLLRRSEAELPIETLEGWSMALGALLMHTLSVLLASESFAAIEWTAEAVLALAYLAVVSSAIGFLLYFDLLERLGPIEINLVSYVVPVVAAVAGWLLLAESIDATTIGGFLVIFVGFCLIKRRQLAAELPAMRAAITDRL</sequence>
<proteinExistence type="predicted"/>
<evidence type="ECO:0000313" key="8">
    <source>
        <dbReference type="Proteomes" id="UP000075321"/>
    </source>
</evidence>
<evidence type="ECO:0000259" key="6">
    <source>
        <dbReference type="Pfam" id="PF00892"/>
    </source>
</evidence>
<evidence type="ECO:0000313" key="7">
    <source>
        <dbReference type="EMBL" id="KYH26539.1"/>
    </source>
</evidence>
<dbReference type="OrthoDB" id="17861at2157"/>
<gene>
    <name evidence="7" type="ORF">HAPAU_16380</name>
</gene>
<dbReference type="Proteomes" id="UP000075321">
    <property type="component" value="Unassembled WGS sequence"/>
</dbReference>
<evidence type="ECO:0000256" key="3">
    <source>
        <dbReference type="ARBA" id="ARBA00022989"/>
    </source>
</evidence>
<dbReference type="InterPro" id="IPR050638">
    <property type="entry name" value="AA-Vitamin_Transporters"/>
</dbReference>
<dbReference type="InterPro" id="IPR000620">
    <property type="entry name" value="EamA_dom"/>
</dbReference>
<organism evidence="7 8">
    <name type="scientific">Halalkalicoccus paucihalophilus</name>
    <dbReference type="NCBI Taxonomy" id="1008153"/>
    <lineage>
        <taxon>Archaea</taxon>
        <taxon>Methanobacteriati</taxon>
        <taxon>Methanobacteriota</taxon>
        <taxon>Stenosarchaea group</taxon>
        <taxon>Halobacteria</taxon>
        <taxon>Halobacteriales</taxon>
        <taxon>Halococcaceae</taxon>
        <taxon>Halalkalicoccus</taxon>
    </lineage>
</organism>
<evidence type="ECO:0000256" key="4">
    <source>
        <dbReference type="ARBA" id="ARBA00023136"/>
    </source>
</evidence>
<feature type="transmembrane region" description="Helical" evidence="5">
    <location>
        <begin position="152"/>
        <end position="172"/>
    </location>
</feature>
<dbReference type="PANTHER" id="PTHR32322:SF2">
    <property type="entry name" value="EAMA DOMAIN-CONTAINING PROTEIN"/>
    <property type="match status" value="1"/>
</dbReference>